<evidence type="ECO:0000256" key="3">
    <source>
        <dbReference type="ARBA" id="ARBA00021602"/>
    </source>
</evidence>
<comment type="caution">
    <text evidence="11">The sequence shown here is derived from an EMBL/GenBank/DDBJ whole genome shotgun (WGS) entry which is preliminary data.</text>
</comment>
<evidence type="ECO:0000256" key="10">
    <source>
        <dbReference type="SAM" id="MobiDB-lite"/>
    </source>
</evidence>
<dbReference type="PANTHER" id="PTHR21442:SF0">
    <property type="entry name" value="CILIA- AND FLAGELLA-ASSOCIATED PROTEIN 206"/>
    <property type="match status" value="1"/>
</dbReference>
<sequence length="566" mass="65462">MSQLEEIVRYIIYKCRESNTPVTETLASFVVQTIVNPTYDSTFIESEIQRQEKLKQSSLDSGKLTDEIVSLEIKSAKDFEGLTQLYKKILLFLIYKNKELNEVPLLEGHEAISAQFNMEKEVTIAYQSVIPREALGPFVSLNPSEKVTQILELNNLVIGIRLFNKEIGKGGAMLTPFNELLDYKGRDLLEHVRRQAIEIIELCENYTLFFLNCGEGKIEVSQEDFAQFKDELTFLRQYLSYILSLQEDIEVSENVMESNENKYQKEKKDLSDLLSNKSSAPKEQVYPKFAALAQSYTQLLEEKRQAQQRIELFELLLQQREKFQLSLPRNLVNKAKSINVENEEIGEINYQGPDSGVERFLPSDTPDFLQTPLDFLGFCVWSIVKRNGLLVPGKATLGVYRYKDRNCVFCDEQALNEFLENPDLYIEGVMDQCRKNPELIHLLRMDDQFKGVNLSLYMQAQEGTQILSNKLMVDKTCETPVHFIEKNLDPNYNWNEWTLRKKAIQMANIRKRKTKACQTIHSNFKIDSDAQTYNPKDQSTSTMKSTGTDPIKPRNYITRLRDKNNN</sequence>
<dbReference type="GO" id="GO:0036064">
    <property type="term" value="C:ciliary basal body"/>
    <property type="evidence" value="ECO:0007669"/>
    <property type="project" value="TreeGrafter"/>
</dbReference>
<reference evidence="11 12" key="1">
    <citation type="journal article" date="2015" name="Sci. Rep.">
        <title>Genome of the facultative scuticociliatosis pathogen Pseudocohnilembus persalinus provides insight into its virulence through horizontal gene transfer.</title>
        <authorList>
            <person name="Xiong J."/>
            <person name="Wang G."/>
            <person name="Cheng J."/>
            <person name="Tian M."/>
            <person name="Pan X."/>
            <person name="Warren A."/>
            <person name="Jiang C."/>
            <person name="Yuan D."/>
            <person name="Miao W."/>
        </authorList>
    </citation>
    <scope>NUCLEOTIDE SEQUENCE [LARGE SCALE GENOMIC DNA]</scope>
    <source>
        <strain evidence="11">36N120E</strain>
    </source>
</reference>
<evidence type="ECO:0000313" key="11">
    <source>
        <dbReference type="EMBL" id="KRW99532.1"/>
    </source>
</evidence>
<dbReference type="InParanoid" id="A0A0V0QBA7"/>
<evidence type="ECO:0000256" key="1">
    <source>
        <dbReference type="ARBA" id="ARBA00004430"/>
    </source>
</evidence>
<feature type="region of interest" description="Disordered" evidence="10">
    <location>
        <begin position="529"/>
        <end position="554"/>
    </location>
</feature>
<dbReference type="PANTHER" id="PTHR21442">
    <property type="entry name" value="CILIA- AND FLAGELLA-ASSOCIATED PROTEIN 206"/>
    <property type="match status" value="1"/>
</dbReference>
<feature type="coiled-coil region" evidence="9">
    <location>
        <begin position="242"/>
        <end position="316"/>
    </location>
</feature>
<evidence type="ECO:0000256" key="5">
    <source>
        <dbReference type="ARBA" id="ARBA00022794"/>
    </source>
</evidence>
<evidence type="ECO:0000256" key="7">
    <source>
        <dbReference type="ARBA" id="ARBA00023212"/>
    </source>
</evidence>
<dbReference type="OrthoDB" id="10251073at2759"/>
<name>A0A0V0QBA7_PSEPJ</name>
<evidence type="ECO:0000313" key="12">
    <source>
        <dbReference type="Proteomes" id="UP000054937"/>
    </source>
</evidence>
<dbReference type="GO" id="GO:0005930">
    <property type="term" value="C:axoneme"/>
    <property type="evidence" value="ECO:0007669"/>
    <property type="project" value="UniProtKB-SubCell"/>
</dbReference>
<dbReference type="Proteomes" id="UP000054937">
    <property type="component" value="Unassembled WGS sequence"/>
</dbReference>
<evidence type="ECO:0000256" key="9">
    <source>
        <dbReference type="SAM" id="Coils"/>
    </source>
</evidence>
<keyword evidence="9" id="KW-0175">Coiled coil</keyword>
<feature type="compositionally biased region" description="Polar residues" evidence="10">
    <location>
        <begin position="529"/>
        <end position="548"/>
    </location>
</feature>
<evidence type="ECO:0000256" key="4">
    <source>
        <dbReference type="ARBA" id="ARBA00022490"/>
    </source>
</evidence>
<dbReference type="OMA" id="QLMELMC"/>
<dbReference type="EMBL" id="LDAU01000210">
    <property type="protein sequence ID" value="KRW99532.1"/>
    <property type="molecule type" value="Genomic_DNA"/>
</dbReference>
<evidence type="ECO:0000256" key="8">
    <source>
        <dbReference type="ARBA" id="ARBA00023273"/>
    </source>
</evidence>
<protein>
    <recommendedName>
        <fullName evidence="3">Cilia- and flagella-associated protein 206</fullName>
    </recommendedName>
</protein>
<dbReference type="InterPro" id="IPR021897">
    <property type="entry name" value="FAP206"/>
</dbReference>
<keyword evidence="6" id="KW-0969">Cilium</keyword>
<dbReference type="AlphaFoldDB" id="A0A0V0QBA7"/>
<gene>
    <name evidence="11" type="ORF">PPERSA_02390</name>
</gene>
<dbReference type="Pfam" id="PF12018">
    <property type="entry name" value="FAP206"/>
    <property type="match status" value="1"/>
</dbReference>
<comment type="similarity">
    <text evidence="2">Belongs to the CFAP206 family.</text>
</comment>
<organism evidence="11 12">
    <name type="scientific">Pseudocohnilembus persalinus</name>
    <name type="common">Ciliate</name>
    <dbReference type="NCBI Taxonomy" id="266149"/>
    <lineage>
        <taxon>Eukaryota</taxon>
        <taxon>Sar</taxon>
        <taxon>Alveolata</taxon>
        <taxon>Ciliophora</taxon>
        <taxon>Intramacronucleata</taxon>
        <taxon>Oligohymenophorea</taxon>
        <taxon>Scuticociliatia</taxon>
        <taxon>Philasterida</taxon>
        <taxon>Pseudocohnilembidae</taxon>
        <taxon>Pseudocohnilembus</taxon>
    </lineage>
</organism>
<dbReference type="GO" id="GO:0003356">
    <property type="term" value="P:regulation of cilium beat frequency"/>
    <property type="evidence" value="ECO:0007669"/>
    <property type="project" value="TreeGrafter"/>
</dbReference>
<comment type="subcellular location">
    <subcellularLocation>
        <location evidence="1">Cytoplasm</location>
        <location evidence="1">Cytoskeleton</location>
        <location evidence="1">Cilium axoneme</location>
    </subcellularLocation>
</comment>
<dbReference type="GO" id="GO:0030030">
    <property type="term" value="P:cell projection organization"/>
    <property type="evidence" value="ECO:0007669"/>
    <property type="project" value="UniProtKB-KW"/>
</dbReference>
<evidence type="ECO:0000256" key="6">
    <source>
        <dbReference type="ARBA" id="ARBA00023069"/>
    </source>
</evidence>
<accession>A0A0V0QBA7</accession>
<keyword evidence="8" id="KW-0966">Cell projection</keyword>
<keyword evidence="7" id="KW-0206">Cytoskeleton</keyword>
<keyword evidence="12" id="KW-1185">Reference proteome</keyword>
<proteinExistence type="inferred from homology"/>
<evidence type="ECO:0000256" key="2">
    <source>
        <dbReference type="ARBA" id="ARBA00010500"/>
    </source>
</evidence>
<keyword evidence="4" id="KW-0963">Cytoplasm</keyword>
<keyword evidence="5" id="KW-0970">Cilium biogenesis/degradation</keyword>